<keyword evidence="6 11" id="KW-0720">Serine protease</keyword>
<dbReference type="GO" id="GO:0006508">
    <property type="term" value="P:proteolysis"/>
    <property type="evidence" value="ECO:0007669"/>
    <property type="project" value="UniProtKB-KW"/>
</dbReference>
<evidence type="ECO:0000256" key="8">
    <source>
        <dbReference type="ARBA" id="ARBA00024195"/>
    </source>
</evidence>
<evidence type="ECO:0000256" key="11">
    <source>
        <dbReference type="RuleBase" id="RU363034"/>
    </source>
</evidence>
<dbReference type="Gene3D" id="2.40.10.10">
    <property type="entry name" value="Trypsin-like serine proteases"/>
    <property type="match status" value="2"/>
</dbReference>
<evidence type="ECO:0000256" key="7">
    <source>
        <dbReference type="ARBA" id="ARBA00023157"/>
    </source>
</evidence>
<dbReference type="Proteomes" id="UP001353858">
    <property type="component" value="Unassembled WGS sequence"/>
</dbReference>
<feature type="chain" id="PRO_5042894999" description="limulus clotting factor C" evidence="12">
    <location>
        <begin position="24"/>
        <end position="299"/>
    </location>
</feature>
<dbReference type="PROSITE" id="PS50240">
    <property type="entry name" value="TRYPSIN_DOM"/>
    <property type="match status" value="1"/>
</dbReference>
<dbReference type="EMBL" id="JARPUR010000002">
    <property type="protein sequence ID" value="KAK4881493.1"/>
    <property type="molecule type" value="Genomic_DNA"/>
</dbReference>
<reference evidence="15" key="1">
    <citation type="submission" date="2023-01" db="EMBL/GenBank/DDBJ databases">
        <title>Key to firefly adult light organ development and bioluminescence: homeobox transcription factors regulate luciferase expression and transportation to peroxisome.</title>
        <authorList>
            <person name="Fu X."/>
        </authorList>
    </citation>
    <scope>NUCLEOTIDE SEQUENCE [LARGE SCALE GENOMIC DNA]</scope>
</reference>
<dbReference type="InterPro" id="IPR051487">
    <property type="entry name" value="Ser/Thr_Proteases_Immune/Dev"/>
</dbReference>
<keyword evidence="3 12" id="KW-0732">Signal</keyword>
<dbReference type="AlphaFoldDB" id="A0AAN7QJU3"/>
<dbReference type="InterPro" id="IPR001254">
    <property type="entry name" value="Trypsin_dom"/>
</dbReference>
<organism evidence="14 15">
    <name type="scientific">Aquatica leii</name>
    <dbReference type="NCBI Taxonomy" id="1421715"/>
    <lineage>
        <taxon>Eukaryota</taxon>
        <taxon>Metazoa</taxon>
        <taxon>Ecdysozoa</taxon>
        <taxon>Arthropoda</taxon>
        <taxon>Hexapoda</taxon>
        <taxon>Insecta</taxon>
        <taxon>Pterygota</taxon>
        <taxon>Neoptera</taxon>
        <taxon>Endopterygota</taxon>
        <taxon>Coleoptera</taxon>
        <taxon>Polyphaga</taxon>
        <taxon>Elateriformia</taxon>
        <taxon>Elateroidea</taxon>
        <taxon>Lampyridae</taxon>
        <taxon>Luciolinae</taxon>
        <taxon>Aquatica</taxon>
    </lineage>
</organism>
<evidence type="ECO:0000259" key="13">
    <source>
        <dbReference type="PROSITE" id="PS50240"/>
    </source>
</evidence>
<dbReference type="PRINTS" id="PR00722">
    <property type="entry name" value="CHYMOTRYPSIN"/>
</dbReference>
<gene>
    <name evidence="14" type="ORF">RN001_004812</name>
</gene>
<dbReference type="GO" id="GO:0042381">
    <property type="term" value="P:hemolymph coagulation"/>
    <property type="evidence" value="ECO:0007669"/>
    <property type="project" value="UniProtKB-KW"/>
</dbReference>
<dbReference type="InterPro" id="IPR043504">
    <property type="entry name" value="Peptidase_S1_PA_chymotrypsin"/>
</dbReference>
<keyword evidence="4 11" id="KW-0378">Hydrolase</keyword>
<dbReference type="InterPro" id="IPR009003">
    <property type="entry name" value="Peptidase_S1_PA"/>
</dbReference>
<proteinExistence type="inferred from homology"/>
<evidence type="ECO:0000256" key="1">
    <source>
        <dbReference type="ARBA" id="ARBA00022659"/>
    </source>
</evidence>
<dbReference type="EC" id="3.4.21.84" evidence="10"/>
<dbReference type="InterPro" id="IPR001314">
    <property type="entry name" value="Peptidase_S1A"/>
</dbReference>
<keyword evidence="7" id="KW-1015">Disulfide bond</keyword>
<dbReference type="CDD" id="cd00190">
    <property type="entry name" value="Tryp_SPc"/>
    <property type="match status" value="1"/>
</dbReference>
<evidence type="ECO:0000256" key="5">
    <source>
        <dbReference type="ARBA" id="ARBA00022820"/>
    </source>
</evidence>
<evidence type="ECO:0000256" key="4">
    <source>
        <dbReference type="ARBA" id="ARBA00022801"/>
    </source>
</evidence>
<evidence type="ECO:0000256" key="9">
    <source>
        <dbReference type="ARBA" id="ARBA00052079"/>
    </source>
</evidence>
<evidence type="ECO:0000313" key="14">
    <source>
        <dbReference type="EMBL" id="KAK4881493.1"/>
    </source>
</evidence>
<protein>
    <recommendedName>
        <fullName evidence="10">limulus clotting factor C</fullName>
        <ecNumber evidence="10">3.4.21.84</ecNumber>
    </recommendedName>
</protein>
<comment type="catalytic activity">
    <reaction evidence="9">
        <text>Selective cleavage of 103-Arg-|-Ser-104 and 124-Ile-|-Ile-125 bonds in Limulus clotting factor B to form activated factor B. Cleavage of -Pro-Arg-|-Xaa- bonds in synthetic substrates.</text>
        <dbReference type="EC" id="3.4.21.84"/>
    </reaction>
</comment>
<evidence type="ECO:0000256" key="12">
    <source>
        <dbReference type="SAM" id="SignalP"/>
    </source>
</evidence>
<keyword evidence="5" id="KW-0353">Hemolymph clotting</keyword>
<dbReference type="SMART" id="SM00020">
    <property type="entry name" value="Tryp_SPc"/>
    <property type="match status" value="1"/>
</dbReference>
<dbReference type="PROSITE" id="PS00135">
    <property type="entry name" value="TRYPSIN_SER"/>
    <property type="match status" value="1"/>
</dbReference>
<dbReference type="SUPFAM" id="SSF50494">
    <property type="entry name" value="Trypsin-like serine proteases"/>
    <property type="match status" value="1"/>
</dbReference>
<feature type="signal peptide" evidence="12">
    <location>
        <begin position="1"/>
        <end position="23"/>
    </location>
</feature>
<comment type="similarity">
    <text evidence="8">Belongs to the peptidase S1 family. CLIP subfamily.</text>
</comment>
<dbReference type="PANTHER" id="PTHR24256">
    <property type="entry name" value="TRYPTASE-RELATED"/>
    <property type="match status" value="1"/>
</dbReference>
<feature type="domain" description="Peptidase S1" evidence="13">
    <location>
        <begin position="36"/>
        <end position="298"/>
    </location>
</feature>
<comment type="caution">
    <text evidence="14">The sequence shown here is derived from an EMBL/GenBank/DDBJ whole genome shotgun (WGS) entry which is preliminary data.</text>
</comment>
<keyword evidence="1" id="KW-0768">Sushi</keyword>
<evidence type="ECO:0000256" key="6">
    <source>
        <dbReference type="ARBA" id="ARBA00022825"/>
    </source>
</evidence>
<dbReference type="GO" id="GO:0004252">
    <property type="term" value="F:serine-type endopeptidase activity"/>
    <property type="evidence" value="ECO:0007669"/>
    <property type="project" value="InterPro"/>
</dbReference>
<evidence type="ECO:0000313" key="15">
    <source>
        <dbReference type="Proteomes" id="UP001353858"/>
    </source>
</evidence>
<dbReference type="FunFam" id="2.40.10.10:FF:000120">
    <property type="entry name" value="Putative serine protease"/>
    <property type="match status" value="1"/>
</dbReference>
<dbReference type="Pfam" id="PF00089">
    <property type="entry name" value="Trypsin"/>
    <property type="match status" value="1"/>
</dbReference>
<accession>A0AAN7QJU3</accession>
<dbReference type="PROSITE" id="PS00134">
    <property type="entry name" value="TRYPSIN_HIS"/>
    <property type="match status" value="1"/>
</dbReference>
<dbReference type="InterPro" id="IPR018114">
    <property type="entry name" value="TRYPSIN_HIS"/>
</dbReference>
<keyword evidence="15" id="KW-1185">Reference proteome</keyword>
<sequence>MLYRKIKILHFVFIFLYVEGNTAENECGIQYNINRIIDGTITDLREFPWMALLIYQTAKGPGLACGGVLVNQKFVLTAAHCVTGNSAKKIGNLIAVRLGEYDTRTNPDCDENPIDEDCAASHVDIYVDSIYFHPNYTAKSSSRYNDIALVKLQTAVTYSKDLQPICLPSVSSEGLWINPGSELHISGWGQTETRESGSFVKLKAKVPVVNRQKCNTPYSAKGIVIGDLQLCAGGGTTDTCKGDSGGPLMFEDNSNLTDPRWYAVGVTSFGAEPCATKDVPAIYTKITPYLEWINSIITL</sequence>
<keyword evidence="2 11" id="KW-0645">Protease</keyword>
<name>A0AAN7QJU3_9COLE</name>
<evidence type="ECO:0000256" key="10">
    <source>
        <dbReference type="ARBA" id="ARBA00066707"/>
    </source>
</evidence>
<dbReference type="InterPro" id="IPR033116">
    <property type="entry name" value="TRYPSIN_SER"/>
</dbReference>
<evidence type="ECO:0000256" key="2">
    <source>
        <dbReference type="ARBA" id="ARBA00022670"/>
    </source>
</evidence>
<evidence type="ECO:0000256" key="3">
    <source>
        <dbReference type="ARBA" id="ARBA00022729"/>
    </source>
</evidence>